<dbReference type="FunFam" id="3.30.930.10:FF:000130">
    <property type="entry name" value="Phenylalanine--tRNA ligase beta subunit"/>
    <property type="match status" value="1"/>
</dbReference>
<keyword evidence="13 15" id="KW-0030">Aminoacyl-tRNA synthetase</keyword>
<evidence type="ECO:0000256" key="3">
    <source>
        <dbReference type="ARBA" id="ARBA00011209"/>
    </source>
</evidence>
<dbReference type="RefSeq" id="WP_196824063.1">
    <property type="nucleotide sequence ID" value="NZ_CP046980.1"/>
</dbReference>
<evidence type="ECO:0000256" key="9">
    <source>
        <dbReference type="ARBA" id="ARBA00022840"/>
    </source>
</evidence>
<dbReference type="GO" id="GO:0006432">
    <property type="term" value="P:phenylalanyl-tRNA aminoacylation"/>
    <property type="evidence" value="ECO:0007669"/>
    <property type="project" value="UniProtKB-UniRule"/>
</dbReference>
<feature type="domain" description="B5" evidence="19">
    <location>
        <begin position="421"/>
        <end position="498"/>
    </location>
</feature>
<dbReference type="SUPFAM" id="SSF54991">
    <property type="entry name" value="Anticodon-binding domain of PheRS"/>
    <property type="match status" value="1"/>
</dbReference>
<keyword evidence="4 15" id="KW-0963">Cytoplasm</keyword>
<dbReference type="InterPro" id="IPR009061">
    <property type="entry name" value="DNA-bd_dom_put_sf"/>
</dbReference>
<dbReference type="InterPro" id="IPR005146">
    <property type="entry name" value="B3/B4_tRNA-bd"/>
</dbReference>
<dbReference type="InterPro" id="IPR020825">
    <property type="entry name" value="Phe-tRNA_synthase-like_B3/B4"/>
</dbReference>
<feature type="binding site" evidence="15">
    <location>
        <position position="476"/>
    </location>
    <ligand>
        <name>Mg(2+)</name>
        <dbReference type="ChEBI" id="CHEBI:18420"/>
        <note>shared with alpha subunit</note>
    </ligand>
</feature>
<keyword evidence="10 15" id="KW-0460">Magnesium</keyword>
<keyword evidence="11 16" id="KW-0694">RNA-binding</keyword>
<dbReference type="SUPFAM" id="SSF46955">
    <property type="entry name" value="Putative DNA-binding domain"/>
    <property type="match status" value="1"/>
</dbReference>
<evidence type="ECO:0000313" key="21">
    <source>
        <dbReference type="Proteomes" id="UP000658613"/>
    </source>
</evidence>
<dbReference type="Proteomes" id="UP000658613">
    <property type="component" value="Unassembled WGS sequence"/>
</dbReference>
<keyword evidence="9 15" id="KW-0067">ATP-binding</keyword>
<dbReference type="NCBIfam" id="TIGR00472">
    <property type="entry name" value="pheT_bact"/>
    <property type="match status" value="1"/>
</dbReference>
<dbReference type="InterPro" id="IPR036690">
    <property type="entry name" value="Fdx_antiC-bd_sf"/>
</dbReference>
<dbReference type="Gene3D" id="3.30.70.380">
    <property type="entry name" value="Ferrodoxin-fold anticodon-binding domain"/>
    <property type="match status" value="1"/>
</dbReference>
<feature type="domain" description="TRNA-binding" evidence="17">
    <location>
        <begin position="45"/>
        <end position="161"/>
    </location>
</feature>
<organism evidence="20 21">
    <name type="scientific">Corynebacterium aquatimens</name>
    <dbReference type="NCBI Taxonomy" id="1190508"/>
    <lineage>
        <taxon>Bacteria</taxon>
        <taxon>Bacillati</taxon>
        <taxon>Actinomycetota</taxon>
        <taxon>Actinomycetes</taxon>
        <taxon>Mycobacteriales</taxon>
        <taxon>Corynebacteriaceae</taxon>
        <taxon>Corynebacterium</taxon>
    </lineage>
</organism>
<dbReference type="SUPFAM" id="SSF56037">
    <property type="entry name" value="PheT/TilS domain"/>
    <property type="match status" value="1"/>
</dbReference>
<dbReference type="SMART" id="SM00874">
    <property type="entry name" value="B5"/>
    <property type="match status" value="1"/>
</dbReference>
<feature type="domain" description="FDX-ACB" evidence="18">
    <location>
        <begin position="753"/>
        <end position="846"/>
    </location>
</feature>
<comment type="caution">
    <text evidence="20">The sequence shown here is derived from an EMBL/GenBank/DDBJ whole genome shotgun (WGS) entry which is preliminary data.</text>
</comment>
<dbReference type="InterPro" id="IPR045060">
    <property type="entry name" value="Phe-tRNA-ligase_IIc_bsu"/>
</dbReference>
<evidence type="ECO:0000256" key="15">
    <source>
        <dbReference type="HAMAP-Rule" id="MF_00283"/>
    </source>
</evidence>
<evidence type="ECO:0000256" key="14">
    <source>
        <dbReference type="ARBA" id="ARBA00049255"/>
    </source>
</evidence>
<evidence type="ECO:0000256" key="10">
    <source>
        <dbReference type="ARBA" id="ARBA00022842"/>
    </source>
</evidence>
<evidence type="ECO:0000256" key="1">
    <source>
        <dbReference type="ARBA" id="ARBA00004496"/>
    </source>
</evidence>
<dbReference type="InterPro" id="IPR005121">
    <property type="entry name" value="Fdx_antiC-bd"/>
</dbReference>
<dbReference type="GO" id="GO:0009328">
    <property type="term" value="C:phenylalanine-tRNA ligase complex"/>
    <property type="evidence" value="ECO:0007669"/>
    <property type="project" value="TreeGrafter"/>
</dbReference>
<dbReference type="PROSITE" id="PS50886">
    <property type="entry name" value="TRBD"/>
    <property type="match status" value="1"/>
</dbReference>
<dbReference type="GO" id="GO:0004826">
    <property type="term" value="F:phenylalanine-tRNA ligase activity"/>
    <property type="evidence" value="ECO:0007669"/>
    <property type="project" value="UniProtKB-UniRule"/>
</dbReference>
<dbReference type="InterPro" id="IPR045864">
    <property type="entry name" value="aa-tRNA-synth_II/BPL/LPL"/>
</dbReference>
<dbReference type="HAMAP" id="MF_00283">
    <property type="entry name" value="Phe_tRNA_synth_beta1"/>
    <property type="match status" value="1"/>
</dbReference>
<evidence type="ECO:0000256" key="16">
    <source>
        <dbReference type="PROSITE-ProRule" id="PRU00209"/>
    </source>
</evidence>
<dbReference type="EMBL" id="JADOUE010000001">
    <property type="protein sequence ID" value="MBG6121524.1"/>
    <property type="molecule type" value="Genomic_DNA"/>
</dbReference>
<dbReference type="PROSITE" id="PS51447">
    <property type="entry name" value="FDX_ACB"/>
    <property type="match status" value="1"/>
</dbReference>
<dbReference type="InterPro" id="IPR012340">
    <property type="entry name" value="NA-bd_OB-fold"/>
</dbReference>
<dbReference type="Pfam" id="PF03147">
    <property type="entry name" value="FDX-ACB"/>
    <property type="match status" value="1"/>
</dbReference>
<evidence type="ECO:0000256" key="6">
    <source>
        <dbReference type="ARBA" id="ARBA00022598"/>
    </source>
</evidence>
<dbReference type="GO" id="GO:0000287">
    <property type="term" value="F:magnesium ion binding"/>
    <property type="evidence" value="ECO:0007669"/>
    <property type="project" value="UniProtKB-UniRule"/>
</dbReference>
<feature type="binding site" evidence="15">
    <location>
        <position position="486"/>
    </location>
    <ligand>
        <name>Mg(2+)</name>
        <dbReference type="ChEBI" id="CHEBI:18420"/>
        <note>shared with alpha subunit</note>
    </ligand>
</feature>
<keyword evidence="8 15" id="KW-0547">Nucleotide-binding</keyword>
<dbReference type="Gene3D" id="3.30.930.10">
    <property type="entry name" value="Bira Bifunctional Protein, Domain 2"/>
    <property type="match status" value="1"/>
</dbReference>
<dbReference type="FunFam" id="3.30.70.380:FF:000001">
    <property type="entry name" value="Phenylalanine--tRNA ligase beta subunit"/>
    <property type="match status" value="1"/>
</dbReference>
<comment type="caution">
    <text evidence="15">Lacks conserved residue(s) required for the propagation of feature annotation.</text>
</comment>
<dbReference type="InterPro" id="IPR005147">
    <property type="entry name" value="tRNA_synthase_B5-dom"/>
</dbReference>
<dbReference type="AlphaFoldDB" id="A0A931DU59"/>
<dbReference type="SUPFAM" id="SSF55681">
    <property type="entry name" value="Class II aaRS and biotin synthetases"/>
    <property type="match status" value="1"/>
</dbReference>
<dbReference type="CDD" id="cd00769">
    <property type="entry name" value="PheRS_beta_core"/>
    <property type="match status" value="1"/>
</dbReference>
<dbReference type="InterPro" id="IPR041616">
    <property type="entry name" value="PheRS_beta_core"/>
</dbReference>
<dbReference type="CDD" id="cd02796">
    <property type="entry name" value="tRNA_bind_bactPheRS"/>
    <property type="match status" value="1"/>
</dbReference>
<evidence type="ECO:0000259" key="18">
    <source>
        <dbReference type="PROSITE" id="PS51447"/>
    </source>
</evidence>
<evidence type="ECO:0000256" key="5">
    <source>
        <dbReference type="ARBA" id="ARBA00022555"/>
    </source>
</evidence>
<dbReference type="Gene3D" id="3.50.40.10">
    <property type="entry name" value="Phenylalanyl-trna Synthetase, Chain B, domain 3"/>
    <property type="match status" value="1"/>
</dbReference>
<dbReference type="Pfam" id="PF03483">
    <property type="entry name" value="B3_4"/>
    <property type="match status" value="1"/>
</dbReference>
<dbReference type="Pfam" id="PF03484">
    <property type="entry name" value="B5"/>
    <property type="match status" value="1"/>
</dbReference>
<evidence type="ECO:0000256" key="4">
    <source>
        <dbReference type="ARBA" id="ARBA00022490"/>
    </source>
</evidence>
<dbReference type="InterPro" id="IPR004532">
    <property type="entry name" value="Phe-tRNA-ligase_IIc_bsu_bact"/>
</dbReference>
<name>A0A931DU59_9CORY</name>
<keyword evidence="12 15" id="KW-0648">Protein biosynthesis</keyword>
<dbReference type="PANTHER" id="PTHR10947">
    <property type="entry name" value="PHENYLALANYL-TRNA SYNTHETASE BETA CHAIN AND LEUCINE-RICH REPEAT-CONTAINING PROTEIN 47"/>
    <property type="match status" value="1"/>
</dbReference>
<comment type="similarity">
    <text evidence="2 15">Belongs to the phenylalanyl-tRNA synthetase beta subunit family. Type 1 subfamily.</text>
</comment>
<dbReference type="PANTHER" id="PTHR10947:SF0">
    <property type="entry name" value="PHENYLALANINE--TRNA LIGASE BETA SUBUNIT"/>
    <property type="match status" value="1"/>
</dbReference>
<proteinExistence type="inferred from homology"/>
<dbReference type="GO" id="GO:0005524">
    <property type="term" value="F:ATP binding"/>
    <property type="evidence" value="ECO:0007669"/>
    <property type="project" value="UniProtKB-UniRule"/>
</dbReference>
<dbReference type="InterPro" id="IPR002547">
    <property type="entry name" value="tRNA-bd_dom"/>
</dbReference>
<dbReference type="GO" id="GO:0000049">
    <property type="term" value="F:tRNA binding"/>
    <property type="evidence" value="ECO:0007669"/>
    <property type="project" value="UniProtKB-UniRule"/>
</dbReference>
<evidence type="ECO:0000256" key="12">
    <source>
        <dbReference type="ARBA" id="ARBA00022917"/>
    </source>
</evidence>
<dbReference type="Gene3D" id="3.30.56.10">
    <property type="match status" value="2"/>
</dbReference>
<gene>
    <name evidence="15" type="primary">pheT</name>
    <name evidence="20" type="ORF">IW254_000493</name>
</gene>
<comment type="subcellular location">
    <subcellularLocation>
        <location evidence="1 15">Cytoplasm</location>
    </subcellularLocation>
</comment>
<evidence type="ECO:0000259" key="17">
    <source>
        <dbReference type="PROSITE" id="PS50886"/>
    </source>
</evidence>
<evidence type="ECO:0000259" key="19">
    <source>
        <dbReference type="PROSITE" id="PS51483"/>
    </source>
</evidence>
<keyword evidence="7 15" id="KW-0479">Metal-binding</keyword>
<dbReference type="Pfam" id="PF01588">
    <property type="entry name" value="tRNA_bind"/>
    <property type="match status" value="1"/>
</dbReference>
<dbReference type="SMART" id="SM00873">
    <property type="entry name" value="B3_4"/>
    <property type="match status" value="1"/>
</dbReference>
<evidence type="ECO:0000256" key="2">
    <source>
        <dbReference type="ARBA" id="ARBA00008653"/>
    </source>
</evidence>
<keyword evidence="6 15" id="KW-0436">Ligase</keyword>
<evidence type="ECO:0000256" key="13">
    <source>
        <dbReference type="ARBA" id="ARBA00023146"/>
    </source>
</evidence>
<comment type="cofactor">
    <cofactor evidence="15">
        <name>Mg(2+)</name>
        <dbReference type="ChEBI" id="CHEBI:18420"/>
    </cofactor>
    <text evidence="15">Binds 2 magnesium ions per tetramer.</text>
</comment>
<comment type="catalytic activity">
    <reaction evidence="14 15">
        <text>tRNA(Phe) + L-phenylalanine + ATP = L-phenylalanyl-tRNA(Phe) + AMP + diphosphate + H(+)</text>
        <dbReference type="Rhea" id="RHEA:19413"/>
        <dbReference type="Rhea" id="RHEA-COMP:9668"/>
        <dbReference type="Rhea" id="RHEA-COMP:9699"/>
        <dbReference type="ChEBI" id="CHEBI:15378"/>
        <dbReference type="ChEBI" id="CHEBI:30616"/>
        <dbReference type="ChEBI" id="CHEBI:33019"/>
        <dbReference type="ChEBI" id="CHEBI:58095"/>
        <dbReference type="ChEBI" id="CHEBI:78442"/>
        <dbReference type="ChEBI" id="CHEBI:78531"/>
        <dbReference type="ChEBI" id="CHEBI:456215"/>
        <dbReference type="EC" id="6.1.1.20"/>
    </reaction>
</comment>
<dbReference type="EC" id="6.1.1.20" evidence="15"/>
<sequence length="847" mass="91171">MLISQEWITRLLQAAGNDGWNVTAEEFDAGFVRVGFETEGYEPIEETTGPLVYGRVLNIEELTGFKKPIRYCKVDVGQANGTGEPQGIVCGARNFKEGDLVVVSLPGAVLPGGFAIAARETYDHVSEGMICSAAELGLADKQTSGIITLPDGFGEPGEDAREGLGLADTVFDVNITPDRGYALSARGLTREVASAFNVKYADLAADPSIAGIDVSAVPQPSGDLIPITLEPETKAQRFGLRKVTGIDPNVESPYWMQRELMLSGIRSVNAATDVTNYVMILTGQPMHAFDAEKISGGLRVHNASGGEQFETLDHVKRTLTPNDVVISDDSGIQSLAAIMGGTTSEISDSTTDVYFEAATWDPLTVARSARHHKLSSEASRRFERGVDPAIVEVSLDIACALLQQIAGGEIAVERTLVGDTPVRETISLRQSRPTEIIGVDYSAETIVRRLEEVGCAVTDGEESGVFSVTPPTWRTDLNEPIELIEEIVRLEGLDEIPLELPTPRGGRGLSPVQRRRRAVTHALAYSGYVEIIPTPFMKNDAFDVWGLEDSDPRRAVVKVQNPLDADYGVLATTLLPSMLEAVGRNVARGRNDVALYSVAQVAFTTADQSPMPSVAQRPTQEVLTELLESLPRQQLHAATVASGNKVLAGPWGEGRGYSWEDAIESAQIVAASCGIELEVANAEYLPWHPGRCAELSVVVADGEDETSKQVVGYAGELHPQVLEKLGLPERTCAMEIDLTALPLQERFPAPVLSAFPSLHQDLALVVDEDQPAEAVRRAVAEGAGELLESVELFDVYRSEALGDGKKSLAFGLVFRAPDRTLTDEEASEARLAAASVAKERFGAEMRA</sequence>
<dbReference type="SUPFAM" id="SSF50249">
    <property type="entry name" value="Nucleic acid-binding proteins"/>
    <property type="match status" value="1"/>
</dbReference>
<dbReference type="InterPro" id="IPR033714">
    <property type="entry name" value="tRNA_bind_bactPheRS"/>
</dbReference>
<dbReference type="Pfam" id="PF17759">
    <property type="entry name" value="tRNA_synthFbeta"/>
    <property type="match status" value="1"/>
</dbReference>
<dbReference type="PROSITE" id="PS51483">
    <property type="entry name" value="B5"/>
    <property type="match status" value="1"/>
</dbReference>
<evidence type="ECO:0000256" key="8">
    <source>
        <dbReference type="ARBA" id="ARBA00022741"/>
    </source>
</evidence>
<dbReference type="Gene3D" id="2.40.50.140">
    <property type="entry name" value="Nucleic acid-binding proteins"/>
    <property type="match status" value="1"/>
</dbReference>
<protein>
    <recommendedName>
        <fullName evidence="15">Phenylalanine--tRNA ligase beta subunit</fullName>
        <ecNumber evidence="15">6.1.1.20</ecNumber>
    </recommendedName>
    <alternativeName>
        <fullName evidence="15">Phenylalanyl-tRNA synthetase beta subunit</fullName>
        <shortName evidence="15">PheRS</shortName>
    </alternativeName>
</protein>
<keyword evidence="21" id="KW-1185">Reference proteome</keyword>
<dbReference type="SMART" id="SM00896">
    <property type="entry name" value="FDX-ACB"/>
    <property type="match status" value="1"/>
</dbReference>
<keyword evidence="5 16" id="KW-0820">tRNA-binding</keyword>
<evidence type="ECO:0000256" key="7">
    <source>
        <dbReference type="ARBA" id="ARBA00022723"/>
    </source>
</evidence>
<evidence type="ECO:0000313" key="20">
    <source>
        <dbReference type="EMBL" id="MBG6121524.1"/>
    </source>
</evidence>
<feature type="binding site" evidence="15">
    <location>
        <position position="485"/>
    </location>
    <ligand>
        <name>Mg(2+)</name>
        <dbReference type="ChEBI" id="CHEBI:18420"/>
        <note>shared with alpha subunit</note>
    </ligand>
</feature>
<comment type="subunit">
    <text evidence="3 15">Tetramer of two alpha and two beta subunits.</text>
</comment>
<reference evidence="20" key="1">
    <citation type="submission" date="2020-11" db="EMBL/GenBank/DDBJ databases">
        <title>Sequencing the genomes of 1000 actinobacteria strains.</title>
        <authorList>
            <person name="Klenk H.-P."/>
        </authorList>
    </citation>
    <scope>NUCLEOTIDE SEQUENCE</scope>
    <source>
        <strain evidence="20">DSM 45632</strain>
    </source>
</reference>
<accession>A0A931DU59</accession>
<evidence type="ECO:0000256" key="11">
    <source>
        <dbReference type="ARBA" id="ARBA00022884"/>
    </source>
</evidence>